<evidence type="ECO:0000256" key="1">
    <source>
        <dbReference type="ARBA" id="ARBA00009981"/>
    </source>
</evidence>
<evidence type="ECO:0000313" key="2">
    <source>
        <dbReference type="EMBL" id="VFR21252.1"/>
    </source>
</evidence>
<dbReference type="SUPFAM" id="SSF143120">
    <property type="entry name" value="YefM-like"/>
    <property type="match status" value="1"/>
</dbReference>
<accession>A0A484P5K8</accession>
<comment type="similarity">
    <text evidence="1">Belongs to the phD/YefM antitoxin family.</text>
</comment>
<reference evidence="2" key="1">
    <citation type="submission" date="2019-03" db="EMBL/GenBank/DDBJ databases">
        <authorList>
            <person name="Danneels B."/>
        </authorList>
    </citation>
    <scope>NUCLEOTIDE SEQUENCE</scope>
</reference>
<protein>
    <submittedName>
        <fullName evidence="2">Gsr0278 protein</fullName>
    </submittedName>
</protein>
<gene>
    <name evidence="2" type="ORF">AMP9_3924</name>
</gene>
<dbReference type="EMBL" id="CAADHY010000015">
    <property type="protein sequence ID" value="VFR21252.1"/>
    <property type="molecule type" value="Genomic_DNA"/>
</dbReference>
<organism evidence="2">
    <name type="scientific">plant metagenome</name>
    <dbReference type="NCBI Taxonomy" id="1297885"/>
    <lineage>
        <taxon>unclassified sequences</taxon>
        <taxon>metagenomes</taxon>
        <taxon>organismal metagenomes</taxon>
    </lineage>
</organism>
<dbReference type="AlphaFoldDB" id="A0A484P5K8"/>
<dbReference type="InterPro" id="IPR036165">
    <property type="entry name" value="YefM-like_sf"/>
</dbReference>
<proteinExistence type="inferred from homology"/>
<sequence>MAAMITEVSAADFEQSLEELLNQVHCHKGSIVINKDDNPIAALVEAKLFARIRRTRENFDVLSDRITEAYADMLVEEGLAEIDAAVIAERQRC</sequence>
<name>A0A484P5K8_9ZZZZ</name>